<dbReference type="RefSeq" id="XP_016480896.1">
    <property type="nucleotide sequence ID" value="XM_016625410.1"/>
</dbReference>
<protein>
    <recommendedName>
        <fullName evidence="3">Retrotransposon gag domain-containing protein</fullName>
    </recommendedName>
</protein>
<dbReference type="PANTHER" id="PTHR33240">
    <property type="entry name" value="OS08G0508500 PROTEIN"/>
    <property type="match status" value="1"/>
</dbReference>
<proteinExistence type="predicted"/>
<dbReference type="CDD" id="cd00303">
    <property type="entry name" value="retropepsin_like"/>
    <property type="match status" value="1"/>
</dbReference>
<evidence type="ECO:0000313" key="2">
    <source>
        <dbReference type="RefSeq" id="XP_016480896.1"/>
    </source>
</evidence>
<dbReference type="AlphaFoldDB" id="A0A1S4AW93"/>
<gene>
    <name evidence="2" type="primary">LOC107801979</name>
</gene>
<dbReference type="OrthoDB" id="10374468at2759"/>
<evidence type="ECO:0000256" key="1">
    <source>
        <dbReference type="SAM" id="MobiDB-lite"/>
    </source>
</evidence>
<reference evidence="2" key="1">
    <citation type="submission" date="2025-08" db="UniProtKB">
        <authorList>
            <consortium name="RefSeq"/>
        </authorList>
    </citation>
    <scope>IDENTIFICATION</scope>
</reference>
<accession>A0A1S4AW93</accession>
<name>A0A1S4AW93_TOBAC</name>
<feature type="compositionally biased region" description="Basic and acidic residues" evidence="1">
    <location>
        <begin position="117"/>
        <end position="129"/>
    </location>
</feature>
<dbReference type="KEGG" id="nta:107801979"/>
<feature type="region of interest" description="Disordered" evidence="1">
    <location>
        <begin position="165"/>
        <end position="188"/>
    </location>
</feature>
<evidence type="ECO:0008006" key="3">
    <source>
        <dbReference type="Google" id="ProtNLM"/>
    </source>
</evidence>
<sequence length="411" mass="46379">MVDKFIIAHTGAKKAEARVNDIFAIKQSLGDGLRDFLTRFNRVRMTLSNVSEGMAVAAFQNGLSRDGSIATRKLLSRLMKYSLTTWDEIHNAYCAEVQAGMDDLNRPTHRLTSVQAESRKERRDSTRRDHLISRPNREQHQSYVRAATTPSLHYEEVGLIGTKETQTPENSTRSMISTRNAGTKQKIASPSEELLSNKGRTNFARGREHQGPPNLPSPARTINMIICGGEDASINGVKFTTPYKLKRFITRERYDVLEESIIFNESNIDGLTFPHNDALVITLCILDIDVKCIMVNDGSGACIIHPRVLTQMRLEDKIVPRCITITIFNNAVEWTSGEITLPVLTSSETLETTFHIMDQDTAYNAIVWRPWIHPMRVIPSSLYQIIKFPTPWEYSSYAGNNVHPRNATAFP</sequence>
<dbReference type="PANTHER" id="PTHR33240:SF8">
    <property type="entry name" value="OS03G0439900 PROTEIN"/>
    <property type="match status" value="1"/>
</dbReference>
<feature type="region of interest" description="Disordered" evidence="1">
    <location>
        <begin position="106"/>
        <end position="129"/>
    </location>
</feature>
<dbReference type="PaxDb" id="4097-A0A1S4AW93"/>
<organism evidence="2">
    <name type="scientific">Nicotiana tabacum</name>
    <name type="common">Common tobacco</name>
    <dbReference type="NCBI Taxonomy" id="4097"/>
    <lineage>
        <taxon>Eukaryota</taxon>
        <taxon>Viridiplantae</taxon>
        <taxon>Streptophyta</taxon>
        <taxon>Embryophyta</taxon>
        <taxon>Tracheophyta</taxon>
        <taxon>Spermatophyta</taxon>
        <taxon>Magnoliopsida</taxon>
        <taxon>eudicotyledons</taxon>
        <taxon>Gunneridae</taxon>
        <taxon>Pentapetalae</taxon>
        <taxon>asterids</taxon>
        <taxon>lamiids</taxon>
        <taxon>Solanales</taxon>
        <taxon>Solanaceae</taxon>
        <taxon>Nicotianoideae</taxon>
        <taxon>Nicotianeae</taxon>
        <taxon>Nicotiana</taxon>
    </lineage>
</organism>